<keyword evidence="8" id="KW-1133">Transmembrane helix</keyword>
<feature type="compositionally biased region" description="Low complexity" evidence="7">
    <location>
        <begin position="294"/>
        <end position="329"/>
    </location>
</feature>
<keyword evidence="11" id="KW-1185">Reference proteome</keyword>
<dbReference type="PANTHER" id="PTHR43289:SF6">
    <property type="entry name" value="SERINE_THREONINE-PROTEIN KINASE NEKL-3"/>
    <property type="match status" value="1"/>
</dbReference>
<dbReference type="Gene3D" id="1.10.510.10">
    <property type="entry name" value="Transferase(Phosphotransferase) domain 1"/>
    <property type="match status" value="1"/>
</dbReference>
<dbReference type="SMART" id="SM00220">
    <property type="entry name" value="S_TKc"/>
    <property type="match status" value="1"/>
</dbReference>
<dbReference type="CDD" id="cd14014">
    <property type="entry name" value="STKc_PknB_like"/>
    <property type="match status" value="1"/>
</dbReference>
<sequence>MNPVVTAHPEIKGLSDWRPLARGGFAAVWQARQDSLGRQVAVKVDFRPLDEDKQRRRFLREAGAAGRLSGHPGIVTVHDAGILPDDRPYLVLELCPGGSLSAWLTPEKRPEVARVRDVGVRIADALAAAHARGVIHRDVKPANILIDAYGHAGLTDFGLAAMPEPGSEPSVTMEALTPAYAPPEMFHSHPATEFGDVYSLAATLYALLAGHPPRWPTDGHTPTLPELIELHAEPAATLPHVPQALTDVLAGALAQEASERPTAAQFRDQLAGVDLGPGATVDRRALGLGGAAGTQGVATDPGGSVAQASAAASAESGGGRSASDGPPDGASGGGPSGGVSGDVDPDRETTGERSTRRRDRTLLVAVLVLVVALVGAGALYFGLTGRETGATTPPVGAATPSTGTTGPTADGPSPDGSSASASASGSPSGSPSPPDGFVPCAQLGEGALCPVEPECWAGLQNFGDVPLLATPAECTDTHAYQTFVAVQLPETPRTQSELENDPRIKELCTKDVLNRRLASGRAGVLWDIEAVPYRVFPAPDELSRCVVTTGKERTAPLPFKPV</sequence>
<reference evidence="11" key="1">
    <citation type="journal article" date="2019" name="Int. J. Syst. Evol. Microbiol.">
        <title>The Global Catalogue of Microorganisms (GCM) 10K type strain sequencing project: providing services to taxonomists for standard genome sequencing and annotation.</title>
        <authorList>
            <consortium name="The Broad Institute Genomics Platform"/>
            <consortium name="The Broad Institute Genome Sequencing Center for Infectious Disease"/>
            <person name="Wu L."/>
            <person name="Ma J."/>
        </authorList>
    </citation>
    <scope>NUCLEOTIDE SEQUENCE [LARGE SCALE GENOMIC DNA]</scope>
    <source>
        <strain evidence="11">JCM 16548</strain>
    </source>
</reference>
<feature type="compositionally biased region" description="Low complexity" evidence="7">
    <location>
        <begin position="388"/>
        <end position="429"/>
    </location>
</feature>
<dbReference type="PANTHER" id="PTHR43289">
    <property type="entry name" value="MITOGEN-ACTIVATED PROTEIN KINASE KINASE KINASE 20-RELATED"/>
    <property type="match status" value="1"/>
</dbReference>
<organism evidence="10 11">
    <name type="scientific">Microlunatus aurantiacus</name>
    <dbReference type="NCBI Taxonomy" id="446786"/>
    <lineage>
        <taxon>Bacteria</taxon>
        <taxon>Bacillati</taxon>
        <taxon>Actinomycetota</taxon>
        <taxon>Actinomycetes</taxon>
        <taxon>Propionibacteriales</taxon>
        <taxon>Propionibacteriaceae</taxon>
        <taxon>Microlunatus</taxon>
    </lineage>
</organism>
<keyword evidence="5" id="KW-0418">Kinase</keyword>
<keyword evidence="4" id="KW-0547">Nucleotide-binding</keyword>
<evidence type="ECO:0000256" key="8">
    <source>
        <dbReference type="SAM" id="Phobius"/>
    </source>
</evidence>
<evidence type="ECO:0000313" key="10">
    <source>
        <dbReference type="EMBL" id="GAA3706087.1"/>
    </source>
</evidence>
<evidence type="ECO:0000256" key="5">
    <source>
        <dbReference type="ARBA" id="ARBA00022777"/>
    </source>
</evidence>
<feature type="domain" description="Protein kinase" evidence="9">
    <location>
        <begin position="14"/>
        <end position="273"/>
    </location>
</feature>
<dbReference type="EC" id="2.7.11.1" evidence="1"/>
<dbReference type="PROSITE" id="PS00108">
    <property type="entry name" value="PROTEIN_KINASE_ST"/>
    <property type="match status" value="1"/>
</dbReference>
<feature type="transmembrane region" description="Helical" evidence="8">
    <location>
        <begin position="362"/>
        <end position="383"/>
    </location>
</feature>
<keyword evidence="8" id="KW-0812">Transmembrane</keyword>
<dbReference type="PROSITE" id="PS50011">
    <property type="entry name" value="PROTEIN_KINASE_DOM"/>
    <property type="match status" value="1"/>
</dbReference>
<keyword evidence="3" id="KW-0808">Transferase</keyword>
<protein>
    <recommendedName>
        <fullName evidence="1">non-specific serine/threonine protein kinase</fullName>
        <ecNumber evidence="1">2.7.11.1</ecNumber>
    </recommendedName>
</protein>
<feature type="region of interest" description="Disordered" evidence="7">
    <location>
        <begin position="292"/>
        <end position="356"/>
    </location>
</feature>
<evidence type="ECO:0000259" key="9">
    <source>
        <dbReference type="PROSITE" id="PS50011"/>
    </source>
</evidence>
<dbReference type="InterPro" id="IPR011009">
    <property type="entry name" value="Kinase-like_dom_sf"/>
</dbReference>
<dbReference type="EMBL" id="BAAAYX010000009">
    <property type="protein sequence ID" value="GAA3706087.1"/>
    <property type="molecule type" value="Genomic_DNA"/>
</dbReference>
<evidence type="ECO:0000256" key="7">
    <source>
        <dbReference type="SAM" id="MobiDB-lite"/>
    </source>
</evidence>
<feature type="compositionally biased region" description="Basic and acidic residues" evidence="7">
    <location>
        <begin position="344"/>
        <end position="354"/>
    </location>
</feature>
<evidence type="ECO:0000256" key="3">
    <source>
        <dbReference type="ARBA" id="ARBA00022679"/>
    </source>
</evidence>
<comment type="caution">
    <text evidence="10">The sequence shown here is derived from an EMBL/GenBank/DDBJ whole genome shotgun (WGS) entry which is preliminary data.</text>
</comment>
<dbReference type="Gene3D" id="3.30.200.20">
    <property type="entry name" value="Phosphorylase Kinase, domain 1"/>
    <property type="match status" value="1"/>
</dbReference>
<evidence type="ECO:0000256" key="6">
    <source>
        <dbReference type="ARBA" id="ARBA00022840"/>
    </source>
</evidence>
<feature type="region of interest" description="Disordered" evidence="7">
    <location>
        <begin position="387"/>
        <end position="437"/>
    </location>
</feature>
<keyword evidence="8" id="KW-0472">Membrane</keyword>
<proteinExistence type="predicted"/>
<feature type="compositionally biased region" description="Gly residues" evidence="7">
    <location>
        <begin position="330"/>
        <end position="340"/>
    </location>
</feature>
<evidence type="ECO:0000313" key="11">
    <source>
        <dbReference type="Proteomes" id="UP001500051"/>
    </source>
</evidence>
<keyword evidence="6" id="KW-0067">ATP-binding</keyword>
<dbReference type="InterPro" id="IPR008271">
    <property type="entry name" value="Ser/Thr_kinase_AS"/>
</dbReference>
<dbReference type="InterPro" id="IPR000719">
    <property type="entry name" value="Prot_kinase_dom"/>
</dbReference>
<gene>
    <name evidence="10" type="ORF">GCM10022204_24690</name>
</gene>
<accession>A0ABP7DIX5</accession>
<evidence type="ECO:0000256" key="4">
    <source>
        <dbReference type="ARBA" id="ARBA00022741"/>
    </source>
</evidence>
<evidence type="ECO:0000256" key="1">
    <source>
        <dbReference type="ARBA" id="ARBA00012513"/>
    </source>
</evidence>
<evidence type="ECO:0000256" key="2">
    <source>
        <dbReference type="ARBA" id="ARBA00022527"/>
    </source>
</evidence>
<dbReference type="Pfam" id="PF00069">
    <property type="entry name" value="Pkinase"/>
    <property type="match status" value="1"/>
</dbReference>
<name>A0ABP7DIX5_9ACTN</name>
<dbReference type="SUPFAM" id="SSF56112">
    <property type="entry name" value="Protein kinase-like (PK-like)"/>
    <property type="match status" value="1"/>
</dbReference>
<dbReference type="Proteomes" id="UP001500051">
    <property type="component" value="Unassembled WGS sequence"/>
</dbReference>
<keyword evidence="2" id="KW-0723">Serine/threonine-protein kinase</keyword>